<dbReference type="KEGG" id="tuz:TUZN_0956"/>
<reference key="2">
    <citation type="submission" date="2011-03" db="EMBL/GenBank/DDBJ databases">
        <title>Complete genome sequence of the thermoacidophilic crenarchaeon Thermoproteus uzoniensis 768-20.</title>
        <authorList>
            <person name="Mardanov A.V."/>
            <person name="Gumerov V.M."/>
            <person name="Beletsky A.V."/>
            <person name="Prokofeva M.I."/>
            <person name="Bonch-Osmolovskaya E.A."/>
            <person name="Ravin N.V."/>
            <person name="Skryabin K.G."/>
        </authorList>
    </citation>
    <scope>NUCLEOTIDE SEQUENCE</scope>
    <source>
        <strain>768-20</strain>
    </source>
</reference>
<dbReference type="GeneID" id="10360488"/>
<dbReference type="SUPFAM" id="SSF53613">
    <property type="entry name" value="Ribokinase-like"/>
    <property type="match status" value="1"/>
</dbReference>
<evidence type="ECO:0000256" key="3">
    <source>
        <dbReference type="ARBA" id="ARBA00022741"/>
    </source>
</evidence>
<dbReference type="InterPro" id="IPR029056">
    <property type="entry name" value="Ribokinase-like"/>
</dbReference>
<dbReference type="PANTHER" id="PTHR43085">
    <property type="entry name" value="HEXOKINASE FAMILY MEMBER"/>
    <property type="match status" value="1"/>
</dbReference>
<dbReference type="InterPro" id="IPR011611">
    <property type="entry name" value="PfkB_dom"/>
</dbReference>
<dbReference type="NCBIfam" id="NF040938">
    <property type="entry name" value="KDG_KDGal_kin"/>
    <property type="match status" value="1"/>
</dbReference>
<dbReference type="InterPro" id="IPR050306">
    <property type="entry name" value="PfkB_Carbo_kinase"/>
</dbReference>
<evidence type="ECO:0000256" key="4">
    <source>
        <dbReference type="ARBA" id="ARBA00022777"/>
    </source>
</evidence>
<dbReference type="eggNOG" id="arCOG00014">
    <property type="taxonomic scope" value="Archaea"/>
</dbReference>
<evidence type="ECO:0000313" key="8">
    <source>
        <dbReference type="Proteomes" id="UP000008138"/>
    </source>
</evidence>
<dbReference type="Proteomes" id="UP000008138">
    <property type="component" value="Chromosome"/>
</dbReference>
<dbReference type="GO" id="GO:0016301">
    <property type="term" value="F:kinase activity"/>
    <property type="evidence" value="ECO:0007669"/>
    <property type="project" value="UniProtKB-KW"/>
</dbReference>
<reference evidence="7 8" key="1">
    <citation type="journal article" date="2011" name="J. Bacteriol.">
        <title>Complete genome sequence of the thermoacidophilic crenarchaeon Thermoproteus uzoniensis 768-20.</title>
        <authorList>
            <person name="Mardanov A.V."/>
            <person name="Gumerov V.M."/>
            <person name="Beletsky A.V."/>
            <person name="Prokofeva M.I."/>
            <person name="Bonch-Osmolovskaya E.A."/>
            <person name="Ravin N.V."/>
            <person name="Skryabin K.G."/>
        </authorList>
    </citation>
    <scope>NUCLEOTIDE SEQUENCE [LARGE SCALE GENOMIC DNA]</scope>
    <source>
        <strain evidence="7 8">768-20</strain>
    </source>
</reference>
<dbReference type="AlphaFoldDB" id="F2L5Z4"/>
<organism evidence="7 8">
    <name type="scientific">Thermoproteus uzoniensis (strain 768-20)</name>
    <dbReference type="NCBI Taxonomy" id="999630"/>
    <lineage>
        <taxon>Archaea</taxon>
        <taxon>Thermoproteota</taxon>
        <taxon>Thermoprotei</taxon>
        <taxon>Thermoproteales</taxon>
        <taxon>Thermoproteaceae</taxon>
        <taxon>Thermoproteus</taxon>
    </lineage>
</organism>
<evidence type="ECO:0000256" key="5">
    <source>
        <dbReference type="ARBA" id="ARBA00022840"/>
    </source>
</evidence>
<accession>F2L5Z4</accession>
<keyword evidence="4 7" id="KW-0418">Kinase</keyword>
<feature type="domain" description="Carbohydrate kinase PfkB" evidence="6">
    <location>
        <begin position="2"/>
        <end position="299"/>
    </location>
</feature>
<dbReference type="HOGENOM" id="CLU_027634_6_0_2"/>
<keyword evidence="8" id="KW-1185">Reference proteome</keyword>
<evidence type="ECO:0000259" key="6">
    <source>
        <dbReference type="Pfam" id="PF00294"/>
    </source>
</evidence>
<keyword evidence="3" id="KW-0547">Nucleotide-binding</keyword>
<dbReference type="CDD" id="cd01166">
    <property type="entry name" value="KdgK"/>
    <property type="match status" value="1"/>
</dbReference>
<dbReference type="GO" id="GO:0005524">
    <property type="term" value="F:ATP binding"/>
    <property type="evidence" value="ECO:0007669"/>
    <property type="project" value="UniProtKB-KW"/>
</dbReference>
<dbReference type="EMBL" id="CP002590">
    <property type="protein sequence ID" value="AEA12439.1"/>
    <property type="molecule type" value="Genomic_DNA"/>
</dbReference>
<dbReference type="InterPro" id="IPR054939">
    <property type="entry name" value="KDG_KDGal_kin"/>
</dbReference>
<gene>
    <name evidence="7" type="ordered locus">TUZN_0956</name>
</gene>
<protein>
    <submittedName>
        <fullName evidence="7">2-keto-3-deoxy-gluconate kinase (KDGK)</fullName>
    </submittedName>
</protein>
<dbReference type="Gene3D" id="3.40.1190.20">
    <property type="match status" value="1"/>
</dbReference>
<name>F2L5Z4_THEU7</name>
<comment type="similarity">
    <text evidence="1">Belongs to the carbohydrate kinase PfkB family.</text>
</comment>
<dbReference type="PANTHER" id="PTHR43085:SF1">
    <property type="entry name" value="PSEUDOURIDINE KINASE-RELATED"/>
    <property type="match status" value="1"/>
</dbReference>
<dbReference type="Pfam" id="PF00294">
    <property type="entry name" value="PfkB"/>
    <property type="match status" value="1"/>
</dbReference>
<evidence type="ECO:0000256" key="2">
    <source>
        <dbReference type="ARBA" id="ARBA00022679"/>
    </source>
</evidence>
<keyword evidence="2" id="KW-0808">Transferase</keyword>
<dbReference type="RefSeq" id="WP_013679775.1">
    <property type="nucleotide sequence ID" value="NC_015315.1"/>
</dbReference>
<dbReference type="STRING" id="999630.TUZN_0956"/>
<sequence>MIRLVALGEPLVQLNAVTPGPLRYVNYFERHIAGSEANFCVAAVMAGASCGLIARVGDDEFGKAVLEYLRGRGVDVSRVRVDGGAPTGIYFVQRHYPVPGRSVLVYYRRGSAGSRLSPEDVDVQYVKSADAVHSTGITLAISESAREAVYLAFEHAARRTFDTNIRPALWPSPEAAREAVLRALRGGVEILFTDPDDTRIVLGVSDPDEAYRRYRELGVEVLVYKEGARGAYVFHDGGKYFRRAYAVPVEDPTGAGDAMAGYFAALYLSRTPPERALDLAAAASTLVVTVRGDNEAVPTPADAERLLSSL</sequence>
<evidence type="ECO:0000313" key="7">
    <source>
        <dbReference type="EMBL" id="AEA12439.1"/>
    </source>
</evidence>
<keyword evidence="5" id="KW-0067">ATP-binding</keyword>
<evidence type="ECO:0000256" key="1">
    <source>
        <dbReference type="ARBA" id="ARBA00010688"/>
    </source>
</evidence>
<proteinExistence type="inferred from homology"/>
<dbReference type="OrthoDB" id="96179at2157"/>